<comment type="caution">
    <text evidence="1">The sequence shown here is derived from an EMBL/GenBank/DDBJ whole genome shotgun (WGS) entry which is preliminary data.</text>
</comment>
<reference evidence="1 2" key="1">
    <citation type="submission" date="2021-06" db="EMBL/GenBank/DDBJ databases">
        <title>Caerostris extrusa draft genome.</title>
        <authorList>
            <person name="Kono N."/>
            <person name="Arakawa K."/>
        </authorList>
    </citation>
    <scope>NUCLEOTIDE SEQUENCE [LARGE SCALE GENOMIC DNA]</scope>
</reference>
<protein>
    <submittedName>
        <fullName evidence="1">Uncharacterized protein</fullName>
    </submittedName>
</protein>
<dbReference type="Proteomes" id="UP001054945">
    <property type="component" value="Unassembled WGS sequence"/>
</dbReference>
<dbReference type="AlphaFoldDB" id="A0AAV4QG47"/>
<keyword evidence="2" id="KW-1185">Reference proteome</keyword>
<proteinExistence type="predicted"/>
<sequence length="131" mass="15095">MKRHIFVYWKSFSLTIHQQRDFSIEAPGSNLPFLRKALPLPYNATAGEWNFYISFLFAILSESTIGTEASTRDGISRRDLHGNRESTRLFPENRLIASEGDRGDKTYERNKTKNIGNVGLKLFPDGRDRKE</sequence>
<evidence type="ECO:0000313" key="1">
    <source>
        <dbReference type="EMBL" id="GIY08080.1"/>
    </source>
</evidence>
<name>A0AAV4QG47_CAEEX</name>
<dbReference type="EMBL" id="BPLR01006195">
    <property type="protein sequence ID" value="GIY08080.1"/>
    <property type="molecule type" value="Genomic_DNA"/>
</dbReference>
<organism evidence="1 2">
    <name type="scientific">Caerostris extrusa</name>
    <name type="common">Bark spider</name>
    <name type="synonym">Caerostris bankana</name>
    <dbReference type="NCBI Taxonomy" id="172846"/>
    <lineage>
        <taxon>Eukaryota</taxon>
        <taxon>Metazoa</taxon>
        <taxon>Ecdysozoa</taxon>
        <taxon>Arthropoda</taxon>
        <taxon>Chelicerata</taxon>
        <taxon>Arachnida</taxon>
        <taxon>Araneae</taxon>
        <taxon>Araneomorphae</taxon>
        <taxon>Entelegynae</taxon>
        <taxon>Araneoidea</taxon>
        <taxon>Araneidae</taxon>
        <taxon>Caerostris</taxon>
    </lineage>
</organism>
<gene>
    <name evidence="1" type="ORF">CEXT_353411</name>
</gene>
<accession>A0AAV4QG47</accession>
<evidence type="ECO:0000313" key="2">
    <source>
        <dbReference type="Proteomes" id="UP001054945"/>
    </source>
</evidence>